<dbReference type="AlphaFoldDB" id="A0A8J4GSL4"/>
<evidence type="ECO:0000313" key="3">
    <source>
        <dbReference type="EMBL" id="GIM12528.1"/>
    </source>
</evidence>
<dbReference type="Pfam" id="PF07173">
    <property type="entry name" value="GRDP-like"/>
    <property type="match status" value="2"/>
</dbReference>
<feature type="compositionally biased region" description="Basic and acidic residues" evidence="1">
    <location>
        <begin position="495"/>
        <end position="508"/>
    </location>
</feature>
<dbReference type="Proteomes" id="UP000722791">
    <property type="component" value="Unassembled WGS sequence"/>
</dbReference>
<feature type="region of interest" description="Disordered" evidence="1">
    <location>
        <begin position="212"/>
        <end position="316"/>
    </location>
</feature>
<evidence type="ECO:0000313" key="4">
    <source>
        <dbReference type="Proteomes" id="UP000722791"/>
    </source>
</evidence>
<feature type="region of interest" description="Disordered" evidence="1">
    <location>
        <begin position="484"/>
        <end position="562"/>
    </location>
</feature>
<feature type="compositionally biased region" description="Basic residues" evidence="1">
    <location>
        <begin position="212"/>
        <end position="222"/>
    </location>
</feature>
<feature type="region of interest" description="Disordered" evidence="1">
    <location>
        <begin position="807"/>
        <end position="826"/>
    </location>
</feature>
<feature type="compositionally biased region" description="Basic and acidic residues" evidence="1">
    <location>
        <begin position="595"/>
        <end position="611"/>
    </location>
</feature>
<accession>A0A8J4GSL4</accession>
<dbReference type="PANTHER" id="PTHR34365:SF7">
    <property type="entry name" value="GLYCINE-RICH DOMAIN-CONTAINING PROTEIN 1"/>
    <property type="match status" value="1"/>
</dbReference>
<feature type="compositionally biased region" description="Pro residues" evidence="1">
    <location>
        <begin position="739"/>
        <end position="753"/>
    </location>
</feature>
<dbReference type="OrthoDB" id="2684236at2759"/>
<reference evidence="3" key="1">
    <citation type="journal article" date="2021" name="Proc. Natl. Acad. Sci. U.S.A.">
        <title>Three genomes in the algal genus Volvox reveal the fate of a haploid sex-determining region after a transition to homothallism.</title>
        <authorList>
            <person name="Yamamoto K."/>
            <person name="Hamaji T."/>
            <person name="Kawai-Toyooka H."/>
            <person name="Matsuzaki R."/>
            <person name="Takahashi F."/>
            <person name="Nishimura Y."/>
            <person name="Kawachi M."/>
            <person name="Noguchi H."/>
            <person name="Minakuchi Y."/>
            <person name="Umen J.G."/>
            <person name="Toyoda A."/>
            <person name="Nozaki H."/>
        </authorList>
    </citation>
    <scope>NUCLEOTIDE SEQUENCE</scope>
    <source>
        <strain evidence="3">NIES-3785</strain>
        <strain evidence="2">NIES-3786</strain>
    </source>
</reference>
<feature type="compositionally biased region" description="Low complexity" evidence="1">
    <location>
        <begin position="782"/>
        <end position="796"/>
    </location>
</feature>
<feature type="compositionally biased region" description="Polar residues" evidence="1">
    <location>
        <begin position="128"/>
        <end position="144"/>
    </location>
</feature>
<sequence length="1008" mass="111854">MTATEFMESYHLEPFEHAFQKVKAQVRTDLATCATMLQRLLMAVDLFPKGGLYRGHYAEQAIRRYWLLWMPLLHEQQQHSRPVANFLVPPLDVQWAWFVHRLNPVQYLKDCTARFGTGVHPGDIQQALGFSNGSSSQPQKFPSRQQHHHAPSAEPNKNTTRQVWEAAYPAGPCYPAEHAFWPPAPPPPPSAGKRQKQCARPHLCQQPHNFRHLQQRQHGRQQQKREQQQQGQQEQQEQQQQHPEVQENRHPPQAAAGMLPDGDGGNRRDGTDGGLGGGGGDGKRSGGAYGSDRDTDGSGGGGGDDPVPPSPPLPERGTLESVWSYVADAMVRQGRFAHQTLRYFYQDPDFLEAGRIRYLHFLTLLRTQPPGAPLLNPMYDQDVMWHSHLALSGVYVADCEAIMPVGRRPLGHDDLLSDATLANSFVFTLGRYEEVTGLMVNPSPTRRLPTFVAQPLAAQLWPLAAALADPRVSKLPTPRELAAELRTGSMQQDQRGTRSDHRQKEKPGSRCINSSDGKGNDSSSSSNNNMGAAANPASRSGVFSGDKDPPPGGGNRPPMLGSPDHLCRNGTFAVYALWNLAERLRLLSVAHTQQEKQQRQGEEEEGRERRLQQPQSGEEQQVLEQKGKEAVKLHRKQQQQQQPDGGSTAALGQGSSCGRQPGLFASCFTGSGTFASLPSQRSLRAAAAARAGVGEEIGDGELDSALRHMTQQLLRLRDLSDPNSPLGSHQHPFWHHVTPLPPPPRMPQLPAPQPQHVRNQEQQDQRHPQQQQPPPPFLPSNAYTPTSSVPASSSSYLTTCNPPSATTTAGAASGGAGGSTGNTCRRRIRRHPAPAPRIDLPSSFLPASERSAESVYLARDQYAARGQVYYTPSDFCLLGDGRWCLPGLLAIEIAEREAAEADGMYDDDAEQAKINDHDDTARRGGYCHRYLGRQPRWRSRVCTFLDSHDGSDDSYDEDFFHYGNDHLRLYRNTLGHIVFSSRWPRHMARCYHRIYKELHRRRLSLAAT</sequence>
<feature type="compositionally biased region" description="Basic and acidic residues" evidence="1">
    <location>
        <begin position="758"/>
        <end position="767"/>
    </location>
</feature>
<dbReference type="PANTHER" id="PTHR34365">
    <property type="entry name" value="ENOLASE (DUF1399)"/>
    <property type="match status" value="1"/>
</dbReference>
<evidence type="ECO:0000313" key="2">
    <source>
        <dbReference type="EMBL" id="GIL84220.1"/>
    </source>
</evidence>
<keyword evidence="5" id="KW-1185">Reference proteome</keyword>
<dbReference type="InterPro" id="IPR009836">
    <property type="entry name" value="GRDP-like"/>
</dbReference>
<comment type="caution">
    <text evidence="3">The sequence shown here is derived from an EMBL/GenBank/DDBJ whole genome shotgun (WGS) entry which is preliminary data.</text>
</comment>
<gene>
    <name evidence="2" type="ORF">Vretifemale_12913</name>
    <name evidence="3" type="ORF">Vretimale_15856</name>
</gene>
<feature type="region of interest" description="Disordered" evidence="1">
    <location>
        <begin position="719"/>
        <end position="800"/>
    </location>
</feature>
<feature type="compositionally biased region" description="Low complexity" evidence="1">
    <location>
        <begin position="513"/>
        <end position="538"/>
    </location>
</feature>
<proteinExistence type="predicted"/>
<feature type="region of interest" description="Disordered" evidence="1">
    <location>
        <begin position="595"/>
        <end position="654"/>
    </location>
</feature>
<organism evidence="3 4">
    <name type="scientific">Volvox reticuliferus</name>
    <dbReference type="NCBI Taxonomy" id="1737510"/>
    <lineage>
        <taxon>Eukaryota</taxon>
        <taxon>Viridiplantae</taxon>
        <taxon>Chlorophyta</taxon>
        <taxon>core chlorophytes</taxon>
        <taxon>Chlorophyceae</taxon>
        <taxon>CS clade</taxon>
        <taxon>Chlamydomonadales</taxon>
        <taxon>Volvocaceae</taxon>
        <taxon>Volvox</taxon>
    </lineage>
</organism>
<dbReference type="Proteomes" id="UP000747110">
    <property type="component" value="Unassembled WGS sequence"/>
</dbReference>
<evidence type="ECO:0000313" key="5">
    <source>
        <dbReference type="Proteomes" id="UP000747110"/>
    </source>
</evidence>
<protein>
    <submittedName>
        <fullName evidence="3">Uncharacterized protein</fullName>
    </submittedName>
</protein>
<feature type="region of interest" description="Disordered" evidence="1">
    <location>
        <begin position="126"/>
        <end position="159"/>
    </location>
</feature>
<feature type="region of interest" description="Disordered" evidence="1">
    <location>
        <begin position="179"/>
        <end position="199"/>
    </location>
</feature>
<dbReference type="EMBL" id="BNCP01000029">
    <property type="protein sequence ID" value="GIL84220.1"/>
    <property type="molecule type" value="Genomic_DNA"/>
</dbReference>
<feature type="compositionally biased region" description="Gly residues" evidence="1">
    <location>
        <begin position="272"/>
        <end position="289"/>
    </location>
</feature>
<evidence type="ECO:0000256" key="1">
    <source>
        <dbReference type="SAM" id="MobiDB-lite"/>
    </source>
</evidence>
<feature type="compositionally biased region" description="Low complexity" evidence="1">
    <location>
        <begin position="228"/>
        <end position="242"/>
    </location>
</feature>
<dbReference type="EMBL" id="BNCQ01000044">
    <property type="protein sequence ID" value="GIM12528.1"/>
    <property type="molecule type" value="Genomic_DNA"/>
</dbReference>
<name>A0A8J4GSL4_9CHLO</name>